<accession>A0A7W7M3F4</accession>
<protein>
    <submittedName>
        <fullName evidence="1">Uncharacterized protein</fullName>
    </submittedName>
</protein>
<evidence type="ECO:0000313" key="1">
    <source>
        <dbReference type="EMBL" id="MBB4735587.1"/>
    </source>
</evidence>
<organism evidence="1 2">
    <name type="scientific">Micrococcus cohnii</name>
    <dbReference type="NCBI Taxonomy" id="993416"/>
    <lineage>
        <taxon>Bacteria</taxon>
        <taxon>Bacillati</taxon>
        <taxon>Actinomycetota</taxon>
        <taxon>Actinomycetes</taxon>
        <taxon>Micrococcales</taxon>
        <taxon>Micrococcaceae</taxon>
        <taxon>Micrococcus</taxon>
    </lineage>
</organism>
<dbReference type="Proteomes" id="UP000540191">
    <property type="component" value="Unassembled WGS sequence"/>
</dbReference>
<sequence length="241" mass="26788">MPLTSFHHRTNTELTREADIHEVTHHTPHRAVDRPPPTRADWFGLAVGAIGAGVLLSPLRHYARPPLSGRDAPKFTRDSFPLSTFPMFSEARGRSTYVPHVVGYTADGDRVIPSFAHFGPGGLNQVRRQVSRAVRRGEAVRVAQAYADSLAQTQAQVRGSVASAAGRRRERRRQEACIERVEVVRSRFRFEEYYAGLRRPHRETVHAVAPVGGVAQAVQQKRTASQVAETYGARGVEEVRP</sequence>
<evidence type="ECO:0000313" key="2">
    <source>
        <dbReference type="Proteomes" id="UP000540191"/>
    </source>
</evidence>
<name>A0A7W7M3F4_9MICC</name>
<gene>
    <name evidence="1" type="ORF">HDA30_001095</name>
</gene>
<comment type="caution">
    <text evidence="1">The sequence shown here is derived from an EMBL/GenBank/DDBJ whole genome shotgun (WGS) entry which is preliminary data.</text>
</comment>
<dbReference type="AlphaFoldDB" id="A0A7W7M3F4"/>
<keyword evidence="2" id="KW-1185">Reference proteome</keyword>
<dbReference type="EMBL" id="JACHNA010000001">
    <property type="protein sequence ID" value="MBB4735587.1"/>
    <property type="molecule type" value="Genomic_DNA"/>
</dbReference>
<dbReference type="RefSeq" id="WP_184241333.1">
    <property type="nucleotide sequence ID" value="NZ_JACHNA010000001.1"/>
</dbReference>
<proteinExistence type="predicted"/>
<reference evidence="1 2" key="1">
    <citation type="submission" date="2020-08" db="EMBL/GenBank/DDBJ databases">
        <title>Sequencing the genomes of 1000 actinobacteria strains.</title>
        <authorList>
            <person name="Klenk H.-P."/>
        </authorList>
    </citation>
    <scope>NUCLEOTIDE SEQUENCE [LARGE SCALE GENOMIC DNA]</scope>
    <source>
        <strain evidence="1 2">DSM 23974</strain>
    </source>
</reference>